<dbReference type="AlphaFoldDB" id="A0A0G1IXW8"/>
<keyword evidence="1" id="KW-0472">Membrane</keyword>
<dbReference type="Gene3D" id="3.90.640.20">
    <property type="entry name" value="Heat-shock cognate protein, ATPase"/>
    <property type="match status" value="1"/>
</dbReference>
<evidence type="ECO:0000256" key="1">
    <source>
        <dbReference type="SAM" id="Phobius"/>
    </source>
</evidence>
<keyword evidence="1" id="KW-0812">Transmembrane</keyword>
<evidence type="ECO:0000259" key="2">
    <source>
        <dbReference type="Pfam" id="PF11738"/>
    </source>
</evidence>
<comment type="caution">
    <text evidence="4">The sequence shown here is derived from an EMBL/GenBank/DDBJ whole genome shotgun (WGS) entry which is preliminary data.</text>
</comment>
<dbReference type="Proteomes" id="UP000034617">
    <property type="component" value="Unassembled WGS sequence"/>
</dbReference>
<keyword evidence="1" id="KW-1133">Transmembrane helix</keyword>
<evidence type="ECO:0000259" key="3">
    <source>
        <dbReference type="Pfam" id="PF13739"/>
    </source>
</evidence>
<gene>
    <name evidence="4" type="ORF">UW22_C0036G0005</name>
</gene>
<evidence type="ECO:0008006" key="6">
    <source>
        <dbReference type="Google" id="ProtNLM"/>
    </source>
</evidence>
<protein>
    <recommendedName>
        <fullName evidence="6">DUF3298 domain-containing protein</fullName>
    </recommendedName>
</protein>
<evidence type="ECO:0000313" key="4">
    <source>
        <dbReference type="EMBL" id="KKT36617.1"/>
    </source>
</evidence>
<dbReference type="Pfam" id="PF13739">
    <property type="entry name" value="PdaC"/>
    <property type="match status" value="1"/>
</dbReference>
<feature type="domain" description="Deacetylase PdaC" evidence="3">
    <location>
        <begin position="53"/>
        <end position="150"/>
    </location>
</feature>
<dbReference type="InterPro" id="IPR025303">
    <property type="entry name" value="PdaC"/>
</dbReference>
<proteinExistence type="predicted"/>
<reference evidence="4 5" key="1">
    <citation type="journal article" date="2015" name="Nature">
        <title>rRNA introns, odd ribosomes, and small enigmatic genomes across a large radiation of phyla.</title>
        <authorList>
            <person name="Brown C.T."/>
            <person name="Hug L.A."/>
            <person name="Thomas B.C."/>
            <person name="Sharon I."/>
            <person name="Castelle C.J."/>
            <person name="Singh A."/>
            <person name="Wilkins M.J."/>
            <person name="Williams K.H."/>
            <person name="Banfield J.F."/>
        </authorList>
    </citation>
    <scope>NUCLEOTIDE SEQUENCE [LARGE SCALE GENOMIC DNA]</scope>
</reference>
<dbReference type="Gene3D" id="3.30.565.40">
    <property type="entry name" value="Fervidobacterium nodosum Rt17-B1 like"/>
    <property type="match status" value="1"/>
</dbReference>
<accession>A0A0G1IXW8</accession>
<name>A0A0G1IXW8_9BACT</name>
<dbReference type="InterPro" id="IPR037126">
    <property type="entry name" value="PdaC/RsiV-like_sf"/>
</dbReference>
<feature type="transmembrane region" description="Helical" evidence="1">
    <location>
        <begin position="12"/>
        <end position="33"/>
    </location>
</feature>
<dbReference type="Pfam" id="PF11738">
    <property type="entry name" value="DUF3298"/>
    <property type="match status" value="1"/>
</dbReference>
<sequence length="256" mass="29666">MKTKKKKSLPLAKIVSIIVFSAVVLGILIYFWGKQTGMIGMKTSKLPITVQTINDQTQLYTIKAEYPVFGNALDQLNKAIEKDVTSRIDEFKKQSEENWEDLKKFRTSQDQTSEFPKSPFTFFLQWTPQQVNKNYISFVMNIEWFTGGANMAQDFVTFNWDVRKNKPLLLEDLFPKNNEYLKSVSGFTRENLLEQFRVNGTEETYLPKDMVEVGTAPTIENFSRFTFDDAVITFYFPKYQVAPGSFGPQKVTMERK</sequence>
<dbReference type="EMBL" id="LCHM01000036">
    <property type="protein sequence ID" value="KKT36617.1"/>
    <property type="molecule type" value="Genomic_DNA"/>
</dbReference>
<evidence type="ECO:0000313" key="5">
    <source>
        <dbReference type="Proteomes" id="UP000034617"/>
    </source>
</evidence>
<feature type="domain" description="DUF3298" evidence="2">
    <location>
        <begin position="171"/>
        <end position="255"/>
    </location>
</feature>
<dbReference type="InterPro" id="IPR021729">
    <property type="entry name" value="DUF3298"/>
</dbReference>
<organism evidence="4 5">
    <name type="scientific">Candidatus Gottesmanbacteria bacterium GW2011_GWB1_44_11c</name>
    <dbReference type="NCBI Taxonomy" id="1618447"/>
    <lineage>
        <taxon>Bacteria</taxon>
        <taxon>Candidatus Gottesmaniibacteriota</taxon>
    </lineage>
</organism>